<dbReference type="OrthoDB" id="10022108at2759"/>
<proteinExistence type="predicted"/>
<evidence type="ECO:0000313" key="1">
    <source>
        <dbReference type="EMBL" id="CAG9785121.1"/>
    </source>
</evidence>
<dbReference type="Proteomes" id="UP001153714">
    <property type="component" value="Chromosome 13"/>
</dbReference>
<keyword evidence="2" id="KW-1185">Reference proteome</keyword>
<dbReference type="AlphaFoldDB" id="A0A9N9QX47"/>
<evidence type="ECO:0000313" key="2">
    <source>
        <dbReference type="Proteomes" id="UP001153714"/>
    </source>
</evidence>
<dbReference type="EMBL" id="OU893344">
    <property type="protein sequence ID" value="CAG9785121.1"/>
    <property type="molecule type" value="Genomic_DNA"/>
</dbReference>
<reference evidence="1" key="2">
    <citation type="submission" date="2022-10" db="EMBL/GenBank/DDBJ databases">
        <authorList>
            <consortium name="ENA_rothamsted_submissions"/>
            <consortium name="culmorum"/>
            <person name="King R."/>
        </authorList>
    </citation>
    <scope>NUCLEOTIDE SEQUENCE</scope>
</reference>
<gene>
    <name evidence="1" type="ORF">DIATSA_LOCUS3177</name>
</gene>
<sequence length="217" mass="24996">MQDIQNTITYGGTAPERNTEILHRLGNLESNIKEIITDTKETISGNIKETAENITKEMEKVTAQETTTSTGVQRANTYAEIAKSGNDRRPKTMHSILIASKNDNDMAEDVINKTKAILKPEKNGIQIERIRKVKDQRIIVSCKEEREIQKLKERINESEELEAEKVKNKNPLIIIKDVKYKMTDEEIKTAIRNQNPDIYVDEQEEDDFKIQTQDKEH</sequence>
<reference evidence="1" key="1">
    <citation type="submission" date="2021-12" db="EMBL/GenBank/DDBJ databases">
        <authorList>
            <person name="King R."/>
        </authorList>
    </citation>
    <scope>NUCLEOTIDE SEQUENCE</scope>
</reference>
<name>A0A9N9QX47_9NEOP</name>
<organism evidence="1 2">
    <name type="scientific">Diatraea saccharalis</name>
    <name type="common">sugarcane borer</name>
    <dbReference type="NCBI Taxonomy" id="40085"/>
    <lineage>
        <taxon>Eukaryota</taxon>
        <taxon>Metazoa</taxon>
        <taxon>Ecdysozoa</taxon>
        <taxon>Arthropoda</taxon>
        <taxon>Hexapoda</taxon>
        <taxon>Insecta</taxon>
        <taxon>Pterygota</taxon>
        <taxon>Neoptera</taxon>
        <taxon>Endopterygota</taxon>
        <taxon>Lepidoptera</taxon>
        <taxon>Glossata</taxon>
        <taxon>Ditrysia</taxon>
        <taxon>Pyraloidea</taxon>
        <taxon>Crambidae</taxon>
        <taxon>Crambinae</taxon>
        <taxon>Diatraea</taxon>
    </lineage>
</organism>
<protein>
    <submittedName>
        <fullName evidence="1">Uncharacterized protein</fullName>
    </submittedName>
</protein>
<accession>A0A9N9QX47</accession>